<protein>
    <recommendedName>
        <fullName evidence="4">Yip1 domain-containing protein</fullName>
    </recommendedName>
</protein>
<organism evidence="2 3">
    <name type="scientific">Neolewinella lacunae</name>
    <dbReference type="NCBI Taxonomy" id="1517758"/>
    <lineage>
        <taxon>Bacteria</taxon>
        <taxon>Pseudomonadati</taxon>
        <taxon>Bacteroidota</taxon>
        <taxon>Saprospiria</taxon>
        <taxon>Saprospirales</taxon>
        <taxon>Lewinellaceae</taxon>
        <taxon>Neolewinella</taxon>
    </lineage>
</organism>
<feature type="transmembrane region" description="Helical" evidence="1">
    <location>
        <begin position="85"/>
        <end position="111"/>
    </location>
</feature>
<feature type="transmembrane region" description="Helical" evidence="1">
    <location>
        <begin position="52"/>
        <end position="73"/>
    </location>
</feature>
<keyword evidence="1" id="KW-0812">Transmembrane</keyword>
<dbReference type="AlphaFoldDB" id="A0A923PQ81"/>
<evidence type="ECO:0008006" key="4">
    <source>
        <dbReference type="Google" id="ProtNLM"/>
    </source>
</evidence>
<dbReference type="RefSeq" id="WP_187466796.1">
    <property type="nucleotide sequence ID" value="NZ_JACSIT010000100.1"/>
</dbReference>
<feature type="transmembrane region" description="Helical" evidence="1">
    <location>
        <begin position="123"/>
        <end position="144"/>
    </location>
</feature>
<evidence type="ECO:0000313" key="2">
    <source>
        <dbReference type="EMBL" id="MBC6994732.1"/>
    </source>
</evidence>
<keyword evidence="1" id="KW-1133">Transmembrane helix</keyword>
<keyword evidence="1" id="KW-0472">Membrane</keyword>
<feature type="transmembrane region" description="Helical" evidence="1">
    <location>
        <begin position="190"/>
        <end position="213"/>
    </location>
</feature>
<gene>
    <name evidence="2" type="ORF">H9S92_11190</name>
</gene>
<dbReference type="EMBL" id="JACSIT010000100">
    <property type="protein sequence ID" value="MBC6994732.1"/>
    <property type="molecule type" value="Genomic_DNA"/>
</dbReference>
<reference evidence="2" key="1">
    <citation type="submission" date="2020-08" db="EMBL/GenBank/DDBJ databases">
        <title>Lewinella bacteria from marine environments.</title>
        <authorList>
            <person name="Zhong Y."/>
        </authorList>
    </citation>
    <scope>NUCLEOTIDE SEQUENCE</scope>
    <source>
        <strain evidence="2">KCTC 42187</strain>
    </source>
</reference>
<dbReference type="Proteomes" id="UP000650081">
    <property type="component" value="Unassembled WGS sequence"/>
</dbReference>
<evidence type="ECO:0000313" key="3">
    <source>
        <dbReference type="Proteomes" id="UP000650081"/>
    </source>
</evidence>
<name>A0A923PQ81_9BACT</name>
<accession>A0A923PQ81</accession>
<keyword evidence="3" id="KW-1185">Reference proteome</keyword>
<proteinExistence type="predicted"/>
<evidence type="ECO:0000256" key="1">
    <source>
        <dbReference type="SAM" id="Phobius"/>
    </source>
</evidence>
<feature type="transmembrane region" description="Helical" evidence="1">
    <location>
        <begin position="156"/>
        <end position="178"/>
    </location>
</feature>
<comment type="caution">
    <text evidence="2">The sequence shown here is derived from an EMBL/GenBank/DDBJ whole genome shotgun (WGS) entry which is preliminary data.</text>
</comment>
<sequence length="214" mass="23228">MQDEITTEAIETPVATIQTFFTKELPRVFKALFANPVTGLLPFWKSSTRSNAVPVAAVYLAVFLFYAVGAFLFAGEMREYLDGSVYFRIALIPLLLMALISGIIFGIKALLGKGDFNTELLTGVFVAIPLAIVIPGLFVVRLLTPDNIISLLMNPGSGGAMGLLLFCYVFLLLVSIVFQSLKSVNTNATFAWYVSPAVIGIAFYLATRISLLLA</sequence>